<dbReference type="AlphaFoldDB" id="A0A0K2T6C2"/>
<feature type="non-terminal residue" evidence="1">
    <location>
        <position position="1"/>
    </location>
</feature>
<name>A0A0K2T6C2_LEPSM</name>
<organism evidence="1">
    <name type="scientific">Lepeophtheirus salmonis</name>
    <name type="common">Salmon louse</name>
    <name type="synonym">Caligus salmonis</name>
    <dbReference type="NCBI Taxonomy" id="72036"/>
    <lineage>
        <taxon>Eukaryota</taxon>
        <taxon>Metazoa</taxon>
        <taxon>Ecdysozoa</taxon>
        <taxon>Arthropoda</taxon>
        <taxon>Crustacea</taxon>
        <taxon>Multicrustacea</taxon>
        <taxon>Hexanauplia</taxon>
        <taxon>Copepoda</taxon>
        <taxon>Siphonostomatoida</taxon>
        <taxon>Caligidae</taxon>
        <taxon>Lepeophtheirus</taxon>
    </lineage>
</organism>
<protein>
    <submittedName>
        <fullName evidence="1">Uncharacterized protein</fullName>
    </submittedName>
</protein>
<sequence>KVVFVLALAFKVVQIQKKKRFKNLPPLLQYILFISIGIYREDFQGRLFFS</sequence>
<accession>A0A0K2T6C2</accession>
<evidence type="ECO:0000313" key="1">
    <source>
        <dbReference type="EMBL" id="CDW21624.1"/>
    </source>
</evidence>
<proteinExistence type="predicted"/>
<dbReference type="EMBL" id="HACA01004263">
    <property type="protein sequence ID" value="CDW21624.1"/>
    <property type="molecule type" value="Transcribed_RNA"/>
</dbReference>
<reference evidence="1" key="1">
    <citation type="submission" date="2014-05" db="EMBL/GenBank/DDBJ databases">
        <authorList>
            <person name="Chronopoulou M."/>
        </authorList>
    </citation>
    <scope>NUCLEOTIDE SEQUENCE</scope>
    <source>
        <tissue evidence="1">Whole organism</tissue>
    </source>
</reference>